<dbReference type="GO" id="GO:0019905">
    <property type="term" value="F:syntaxin binding"/>
    <property type="evidence" value="ECO:0007669"/>
    <property type="project" value="InterPro"/>
</dbReference>
<dbReference type="Pfam" id="PF09728">
    <property type="entry name" value="Taxilin"/>
    <property type="match status" value="1"/>
</dbReference>
<comment type="similarity">
    <text evidence="1">Belongs to the taxilin family.</text>
</comment>
<evidence type="ECO:0000256" key="1">
    <source>
        <dbReference type="ARBA" id="ARBA00009550"/>
    </source>
</evidence>
<name>A0A1E3PJT7_9ASCO</name>
<reference evidence="2 3" key="1">
    <citation type="journal article" date="2016" name="Proc. Natl. Acad. Sci. U.S.A.">
        <title>Comparative genomics of biotechnologically important yeasts.</title>
        <authorList>
            <person name="Riley R."/>
            <person name="Haridas S."/>
            <person name="Wolfe K.H."/>
            <person name="Lopes M.R."/>
            <person name="Hittinger C.T."/>
            <person name="Goeker M."/>
            <person name="Salamov A.A."/>
            <person name="Wisecaver J.H."/>
            <person name="Long T.M."/>
            <person name="Calvey C.H."/>
            <person name="Aerts A.L."/>
            <person name="Barry K.W."/>
            <person name="Choi C."/>
            <person name="Clum A."/>
            <person name="Coughlan A.Y."/>
            <person name="Deshpande S."/>
            <person name="Douglass A.P."/>
            <person name="Hanson S.J."/>
            <person name="Klenk H.-P."/>
            <person name="LaButti K.M."/>
            <person name="Lapidus A."/>
            <person name="Lindquist E.A."/>
            <person name="Lipzen A.M."/>
            <person name="Meier-Kolthoff J.P."/>
            <person name="Ohm R.A."/>
            <person name="Otillar R.P."/>
            <person name="Pangilinan J.L."/>
            <person name="Peng Y."/>
            <person name="Rokas A."/>
            <person name="Rosa C.A."/>
            <person name="Scheuner C."/>
            <person name="Sibirny A.A."/>
            <person name="Slot J.C."/>
            <person name="Stielow J.B."/>
            <person name="Sun H."/>
            <person name="Kurtzman C.P."/>
            <person name="Blackwell M."/>
            <person name="Grigoriev I.V."/>
            <person name="Jeffries T.W."/>
        </authorList>
    </citation>
    <scope>NUCLEOTIDE SEQUENCE [LARGE SCALE GENOMIC DNA]</scope>
    <source>
        <strain evidence="2 3">DSM 6958</strain>
    </source>
</reference>
<dbReference type="InterPro" id="IPR026183">
    <property type="entry name" value="Taxilin_fam"/>
</dbReference>
<keyword evidence="3" id="KW-1185">Reference proteome</keyword>
<organism evidence="2 3">
    <name type="scientific">Nadsonia fulvescens var. elongata DSM 6958</name>
    <dbReference type="NCBI Taxonomy" id="857566"/>
    <lineage>
        <taxon>Eukaryota</taxon>
        <taxon>Fungi</taxon>
        <taxon>Dikarya</taxon>
        <taxon>Ascomycota</taxon>
        <taxon>Saccharomycotina</taxon>
        <taxon>Dipodascomycetes</taxon>
        <taxon>Dipodascales</taxon>
        <taxon>Dipodascales incertae sedis</taxon>
        <taxon>Nadsonia</taxon>
    </lineage>
</organism>
<gene>
    <name evidence="2" type="ORF">NADFUDRAFT_52055</name>
</gene>
<evidence type="ECO:0000313" key="3">
    <source>
        <dbReference type="Proteomes" id="UP000095009"/>
    </source>
</evidence>
<dbReference type="OrthoDB" id="425555at2759"/>
<dbReference type="Proteomes" id="UP000095009">
    <property type="component" value="Unassembled WGS sequence"/>
</dbReference>
<dbReference type="AlphaFoldDB" id="A0A1E3PJT7"/>
<evidence type="ECO:0000313" key="2">
    <source>
        <dbReference type="EMBL" id="ODQ65464.1"/>
    </source>
</evidence>
<dbReference type="EMBL" id="KV454410">
    <property type="protein sequence ID" value="ODQ65464.1"/>
    <property type="molecule type" value="Genomic_DNA"/>
</dbReference>
<protein>
    <submittedName>
        <fullName evidence="2">Uncharacterized protein</fullName>
    </submittedName>
</protein>
<accession>A0A1E3PJT7</accession>
<proteinExistence type="inferred from homology"/>
<sequence length="452" mass="52673">MTDFNQDSLFTTKLRSFLNQYEFREKQFKSVLKAKDLEIQVLLIERRQARQESSRTTTIYTELTKKISELIKEHGISYDATTVKPLKEEKPRTKLFDTYKTVFRNVNLKAKPKAVDEVALNTIQEESKLKPSFIVPPINILKTGVKSENNAPCSAVSSVLDSLQVFFNQIKADRDHWYNIANSRNSVSRLIVSRDMKSASSHIKIDTLMKEKAKIKSENGQQHCHISSFLELPLNSSQDTPIKCVEMINTAGTKGNTISTAIDFLEAEIKMLRIKHNEMSNKILEKKAENDEYKVILETMRTQKNQSIRKHEGLELKFSLLLKLFRHLQTERDHWFEVAAKGQKILPTDMEIITKNLQILKANNSKKDWDLLLNREIDSFNSQIEVLIKKKNAYYSLRSKFLKFDRFIHLCQNLENKRTHDLDDFKKCLDTEDTEEFLNKLLNFFQNILESN</sequence>